<accession>A0A6B9FN08</accession>
<protein>
    <submittedName>
        <fullName evidence="1">Uncharacterized protein</fullName>
    </submittedName>
</protein>
<dbReference type="KEGG" id="mmes:MMSR116_10960"/>
<dbReference type="EMBL" id="CP043538">
    <property type="protein sequence ID" value="QGY02338.1"/>
    <property type="molecule type" value="Genomic_DNA"/>
</dbReference>
<reference evidence="1 2" key="1">
    <citation type="journal article" date="2012" name="Genet. Mol. Biol.">
        <title>Analysis of 16S rRNA and mxaF genes revealing insights into Methylobacterium niche-specific plant association.</title>
        <authorList>
            <person name="Dourado M.N."/>
            <person name="Andreote F.D."/>
            <person name="Dini-Andreote F."/>
            <person name="Conti R."/>
            <person name="Araujo J.M."/>
            <person name="Araujo W.L."/>
        </authorList>
    </citation>
    <scope>NUCLEOTIDE SEQUENCE [LARGE SCALE GENOMIC DNA]</scope>
    <source>
        <strain evidence="1 2">SR1.6/6</strain>
    </source>
</reference>
<dbReference type="RefSeq" id="WP_010683159.1">
    <property type="nucleotide sequence ID" value="NZ_CP043538.1"/>
</dbReference>
<proteinExistence type="predicted"/>
<name>A0A6B9FN08_9HYPH</name>
<reference evidence="1 2" key="2">
    <citation type="journal article" date="2013" name="Genome Announc.">
        <title>Draft Genome Sequence of Methylobacterium mesophilicum Strain SR1.6/6, Isolated from Citrus sinensis.</title>
        <authorList>
            <person name="Marinho Almeida D."/>
            <person name="Dini-Andreote F."/>
            <person name="Camargo Neves A.A."/>
            <person name="Juca Ramos R.T."/>
            <person name="Andreote F.D."/>
            <person name="Carneiro A.R."/>
            <person name="Oliveira de Souza Lima A."/>
            <person name="Caracciolo Gomes de Sa P.H."/>
            <person name="Ribeiro Barbosa M.S."/>
            <person name="Araujo W.L."/>
            <person name="Silva A."/>
        </authorList>
    </citation>
    <scope>NUCLEOTIDE SEQUENCE [LARGE SCALE GENOMIC DNA]</scope>
    <source>
        <strain evidence="1 2">SR1.6/6</strain>
    </source>
</reference>
<dbReference type="Proteomes" id="UP000012488">
    <property type="component" value="Chromosome"/>
</dbReference>
<evidence type="ECO:0000313" key="1">
    <source>
        <dbReference type="EMBL" id="QGY02338.1"/>
    </source>
</evidence>
<gene>
    <name evidence="1" type="ORF">MMSR116_10960</name>
</gene>
<evidence type="ECO:0000313" key="2">
    <source>
        <dbReference type="Proteomes" id="UP000012488"/>
    </source>
</evidence>
<sequence>MTEGAAGKSIATMISIGCARADHHRRRDCIGASFHLDPAEGVKYVDPKPVREHVPAKKRLLKH</sequence>
<dbReference type="AlphaFoldDB" id="A0A6B9FN08"/>
<organism evidence="1 2">
    <name type="scientific">Methylobacterium mesophilicum SR1.6/6</name>
    <dbReference type="NCBI Taxonomy" id="908290"/>
    <lineage>
        <taxon>Bacteria</taxon>
        <taxon>Pseudomonadati</taxon>
        <taxon>Pseudomonadota</taxon>
        <taxon>Alphaproteobacteria</taxon>
        <taxon>Hyphomicrobiales</taxon>
        <taxon>Methylobacteriaceae</taxon>
        <taxon>Methylobacterium</taxon>
    </lineage>
</organism>